<dbReference type="Proteomes" id="UP000716004">
    <property type="component" value="Unassembled WGS sequence"/>
</dbReference>
<protein>
    <submittedName>
        <fullName evidence="2">Uncharacterized protein</fullName>
    </submittedName>
</protein>
<dbReference type="EMBL" id="JAGVSJ010000001">
    <property type="protein sequence ID" value="MBX8630989.1"/>
    <property type="molecule type" value="Genomic_DNA"/>
</dbReference>
<proteinExistence type="predicted"/>
<sequence>MDESSFDERIYRKILHGKREEAVAAAVLAFRVLGYTRNFDIIACASASVRRSDDFYLPLRIVHNSKHINTYLEGLQTQLPLLHAASLIAGRDYHAAIGESGGSLTRNQLMMELVDALNSGEGGRSERIAAEMASRGMKEELFHIFREESSRRYSFSGPPLTILNSLRCISEHEDTLENGSVLMSGCLCGTPVSSDFSAILKGLRKDDFPSERVAENSFIPDEREDMKVIYAVRAGISDVAVNVIKSQLMDGVAVQHISGLLFTEALRHSLQSNRKGQFEFLIQNLHAALEMERTDDEKSGISTMELLLSAAHLTQLATQFAPPAAENQGQYALESALDAITAGHSQHVISILTGKHSHDVEQKIASFISALSVKYDQTGPLRELICHVSSSLHGASLSGSDEAFEAALSECSDYLAAIFSRNANTGTGVNDIFRKSQVSQTD</sequence>
<gene>
    <name evidence="1" type="ORF">J9259_00465</name>
    <name evidence="2" type="ORF">KIY12_00495</name>
</gene>
<dbReference type="AlphaFoldDB" id="A0A8J7YLR7"/>
<accession>A0A8J7YLR7</accession>
<dbReference type="Proteomes" id="UP000750197">
    <property type="component" value="Unassembled WGS sequence"/>
</dbReference>
<name>A0A8J7YLR7_9ARCH</name>
<evidence type="ECO:0000313" key="2">
    <source>
        <dbReference type="EMBL" id="MBX8643203.1"/>
    </source>
</evidence>
<dbReference type="EMBL" id="JAHEAC010000001">
    <property type="protein sequence ID" value="MBX8643203.1"/>
    <property type="molecule type" value="Genomic_DNA"/>
</dbReference>
<evidence type="ECO:0000313" key="1">
    <source>
        <dbReference type="EMBL" id="MBX8630989.1"/>
    </source>
</evidence>
<reference evidence="2" key="1">
    <citation type="submission" date="2021-05" db="EMBL/GenBank/DDBJ databases">
        <title>Genomic insights into ecological role and evolution of a novel Thermoplasmata order Candidatus Sysuiplasmatales.</title>
        <authorList>
            <person name="Yuan Y."/>
        </authorList>
    </citation>
    <scope>NUCLEOTIDE SEQUENCE</scope>
    <source>
        <strain evidence="2">TUT19-bin139</strain>
        <strain evidence="1">YP2-bin.285</strain>
    </source>
</reference>
<organism evidence="2 3">
    <name type="scientific">Candidatus Sysuiplasma superficiale</name>
    <dbReference type="NCBI Taxonomy" id="2823368"/>
    <lineage>
        <taxon>Archaea</taxon>
        <taxon>Methanobacteriati</taxon>
        <taxon>Thermoplasmatota</taxon>
        <taxon>Thermoplasmata</taxon>
        <taxon>Candidatus Sysuiplasmatales</taxon>
        <taxon>Candidatus Sysuiplasmataceae</taxon>
        <taxon>Candidatus Sysuiplasma</taxon>
    </lineage>
</organism>
<comment type="caution">
    <text evidence="2">The sequence shown here is derived from an EMBL/GenBank/DDBJ whole genome shotgun (WGS) entry which is preliminary data.</text>
</comment>
<evidence type="ECO:0000313" key="3">
    <source>
        <dbReference type="Proteomes" id="UP000750197"/>
    </source>
</evidence>